<keyword evidence="1" id="KW-1133">Transmembrane helix</keyword>
<protein>
    <submittedName>
        <fullName evidence="2">Uncharacterized protein</fullName>
    </submittedName>
</protein>
<dbReference type="InParanoid" id="A0A3P8ZCM7"/>
<sequence length="125" mass="13750">MYLNYTFLYASFHSLFCLVCKMNFSVTRANATTSPMSSSSMGKGNITCCEFLSNMVVIDRDGWLESTDTKGVFTAHVGQIALMCVLGLAVLFAVFRLSFDLITRTESMVTLFSGEGPSKDRGLQV</sequence>
<reference evidence="2" key="4">
    <citation type="submission" date="2025-09" db="UniProtKB">
        <authorList>
            <consortium name="Ensembl"/>
        </authorList>
    </citation>
    <scope>IDENTIFICATION</scope>
</reference>
<reference evidence="2" key="2">
    <citation type="submission" date="2020-02" db="EMBL/GenBank/DDBJ databases">
        <title>Esox lucius (northern pike) genome, fEsoLuc1, primary haplotype.</title>
        <authorList>
            <person name="Myers G."/>
            <person name="Karagic N."/>
            <person name="Meyer A."/>
            <person name="Pippel M."/>
            <person name="Reichard M."/>
            <person name="Winkler S."/>
            <person name="Tracey A."/>
            <person name="Sims Y."/>
            <person name="Howe K."/>
            <person name="Rhie A."/>
            <person name="Formenti G."/>
            <person name="Durbin R."/>
            <person name="Fedrigo O."/>
            <person name="Jarvis E.D."/>
        </authorList>
    </citation>
    <scope>NUCLEOTIDE SEQUENCE [LARGE SCALE GENOMIC DNA]</scope>
</reference>
<dbReference type="Ensembl" id="ENSELUT00000019103.3">
    <property type="protein sequence ID" value="ENSELUP00000026203.2"/>
    <property type="gene ID" value="ENSELUG00000002008.3"/>
</dbReference>
<evidence type="ECO:0000256" key="1">
    <source>
        <dbReference type="SAM" id="Phobius"/>
    </source>
</evidence>
<keyword evidence="1" id="KW-0812">Transmembrane</keyword>
<name>A0A3P8ZCM7_ESOLU</name>
<dbReference type="Bgee" id="ENSELUG00000002008">
    <property type="expression patterns" value="Expressed in liver and 11 other cell types or tissues"/>
</dbReference>
<keyword evidence="1" id="KW-0472">Membrane</keyword>
<organism evidence="2 3">
    <name type="scientific">Esox lucius</name>
    <name type="common">Northern pike</name>
    <dbReference type="NCBI Taxonomy" id="8010"/>
    <lineage>
        <taxon>Eukaryota</taxon>
        <taxon>Metazoa</taxon>
        <taxon>Chordata</taxon>
        <taxon>Craniata</taxon>
        <taxon>Vertebrata</taxon>
        <taxon>Euteleostomi</taxon>
        <taxon>Actinopterygii</taxon>
        <taxon>Neopterygii</taxon>
        <taxon>Teleostei</taxon>
        <taxon>Protacanthopterygii</taxon>
        <taxon>Esociformes</taxon>
        <taxon>Esocidae</taxon>
        <taxon>Esox</taxon>
    </lineage>
</organism>
<evidence type="ECO:0000313" key="2">
    <source>
        <dbReference type="Ensembl" id="ENSELUP00000026203.2"/>
    </source>
</evidence>
<feature type="transmembrane region" description="Helical" evidence="1">
    <location>
        <begin position="73"/>
        <end position="95"/>
    </location>
</feature>
<reference evidence="3" key="1">
    <citation type="journal article" date="2014" name="PLoS ONE">
        <title>The genome and linkage map of the northern pike (Esox lucius): conserved synteny revealed between the salmonid sister group and the Neoteleostei.</title>
        <authorList>
            <person name="Rondeau E.B."/>
            <person name="Minkley D.R."/>
            <person name="Leong J.S."/>
            <person name="Messmer A.M."/>
            <person name="Jantzen J.R."/>
            <person name="von Schalburg K.R."/>
            <person name="Lemon C."/>
            <person name="Bird N.H."/>
            <person name="Koop B.F."/>
        </authorList>
    </citation>
    <scope>NUCLEOTIDE SEQUENCE</scope>
</reference>
<reference evidence="2" key="3">
    <citation type="submission" date="2025-08" db="UniProtKB">
        <authorList>
            <consortium name="Ensembl"/>
        </authorList>
    </citation>
    <scope>IDENTIFICATION</scope>
</reference>
<dbReference type="Proteomes" id="UP000265140">
    <property type="component" value="Chromosome 22"/>
</dbReference>
<keyword evidence="3" id="KW-1185">Reference proteome</keyword>
<accession>A0A3P8ZCM7</accession>
<proteinExistence type="predicted"/>
<dbReference type="AlphaFoldDB" id="A0A3P8ZCM7"/>
<evidence type="ECO:0000313" key="3">
    <source>
        <dbReference type="Proteomes" id="UP000265140"/>
    </source>
</evidence>